<evidence type="ECO:0000256" key="1">
    <source>
        <dbReference type="ARBA" id="ARBA00022450"/>
    </source>
</evidence>
<dbReference type="Gene3D" id="1.10.1200.10">
    <property type="entry name" value="ACP-like"/>
    <property type="match status" value="1"/>
</dbReference>
<dbReference type="Gene3D" id="3.40.50.720">
    <property type="entry name" value="NAD(P)-binding Rossmann-like Domain"/>
    <property type="match status" value="1"/>
</dbReference>
<feature type="domain" description="Carrier" evidence="3">
    <location>
        <begin position="329"/>
        <end position="421"/>
    </location>
</feature>
<evidence type="ECO:0000313" key="5">
    <source>
        <dbReference type="Proteomes" id="UP000294003"/>
    </source>
</evidence>
<dbReference type="Pfam" id="PF00550">
    <property type="entry name" value="PP-binding"/>
    <property type="match status" value="1"/>
</dbReference>
<dbReference type="PANTHER" id="PTHR44845">
    <property type="entry name" value="CARRIER DOMAIN-CONTAINING PROTEIN"/>
    <property type="match status" value="1"/>
</dbReference>
<dbReference type="Pfam" id="PF00501">
    <property type="entry name" value="AMP-binding"/>
    <property type="match status" value="1"/>
</dbReference>
<reference evidence="4 5" key="1">
    <citation type="submission" date="2018-06" db="EMBL/GenBank/DDBJ databases">
        <title>Complete Genomes of Monosporascus.</title>
        <authorList>
            <person name="Robinson A.J."/>
            <person name="Natvig D.O."/>
        </authorList>
    </citation>
    <scope>NUCLEOTIDE SEQUENCE [LARGE SCALE GENOMIC DNA]</scope>
    <source>
        <strain evidence="4 5">CBS 609.92</strain>
    </source>
</reference>
<dbReference type="InterPro" id="IPR036736">
    <property type="entry name" value="ACP-like_sf"/>
</dbReference>
<evidence type="ECO:0000256" key="2">
    <source>
        <dbReference type="ARBA" id="ARBA00022553"/>
    </source>
</evidence>
<dbReference type="Gene3D" id="3.40.50.12780">
    <property type="entry name" value="N-terminal domain of ligase-like"/>
    <property type="match status" value="1"/>
</dbReference>
<name>A0ABY0GSZ5_9PEZI</name>
<dbReference type="InterPro" id="IPR000873">
    <property type="entry name" value="AMP-dep_synth/lig_dom"/>
</dbReference>
<dbReference type="InterPro" id="IPR013120">
    <property type="entry name" value="FAR_NAD-bd"/>
</dbReference>
<proteinExistence type="predicted"/>
<accession>A0ABY0GSZ5</accession>
<keyword evidence="2" id="KW-0597">Phosphoprotein</keyword>
<evidence type="ECO:0000259" key="3">
    <source>
        <dbReference type="PROSITE" id="PS50075"/>
    </source>
</evidence>
<evidence type="ECO:0000313" key="4">
    <source>
        <dbReference type="EMBL" id="RYO76961.1"/>
    </source>
</evidence>
<keyword evidence="1" id="KW-0596">Phosphopantetheine</keyword>
<dbReference type="SMART" id="SM00823">
    <property type="entry name" value="PKS_PP"/>
    <property type="match status" value="1"/>
</dbReference>
<dbReference type="EMBL" id="QJNS01000518">
    <property type="protein sequence ID" value="RYO76961.1"/>
    <property type="molecule type" value="Genomic_DNA"/>
</dbReference>
<keyword evidence="5" id="KW-1185">Reference proteome</keyword>
<comment type="caution">
    <text evidence="4">The sequence shown here is derived from an EMBL/GenBank/DDBJ whole genome shotgun (WGS) entry which is preliminary data.</text>
</comment>
<protein>
    <recommendedName>
        <fullName evidence="3">Carrier domain-containing protein</fullName>
    </recommendedName>
</protein>
<dbReference type="Pfam" id="PF07993">
    <property type="entry name" value="NAD_binding_4"/>
    <property type="match status" value="1"/>
</dbReference>
<dbReference type="InterPro" id="IPR020806">
    <property type="entry name" value="PKS_PP-bd"/>
</dbReference>
<gene>
    <name evidence="4" type="ORF">DL762_009574</name>
</gene>
<dbReference type="SUPFAM" id="SSF56801">
    <property type="entry name" value="Acetyl-CoA synthetase-like"/>
    <property type="match status" value="1"/>
</dbReference>
<dbReference type="Proteomes" id="UP000294003">
    <property type="component" value="Unassembled WGS sequence"/>
</dbReference>
<organism evidence="4 5">
    <name type="scientific">Monosporascus cannonballus</name>
    <dbReference type="NCBI Taxonomy" id="155416"/>
    <lineage>
        <taxon>Eukaryota</taxon>
        <taxon>Fungi</taxon>
        <taxon>Dikarya</taxon>
        <taxon>Ascomycota</taxon>
        <taxon>Pezizomycotina</taxon>
        <taxon>Sordariomycetes</taxon>
        <taxon>Xylariomycetidae</taxon>
        <taxon>Xylariales</taxon>
        <taxon>Xylariales incertae sedis</taxon>
        <taxon>Monosporascus</taxon>
    </lineage>
</organism>
<dbReference type="PANTHER" id="PTHR44845:SF4">
    <property type="entry name" value="NONRIBOSOMAL PEPTIDE SYNTHASE INPA"/>
    <property type="match status" value="1"/>
</dbReference>
<dbReference type="InterPro" id="IPR036291">
    <property type="entry name" value="NAD(P)-bd_dom_sf"/>
</dbReference>
<dbReference type="SUPFAM" id="SSF47336">
    <property type="entry name" value="ACP-like"/>
    <property type="match status" value="1"/>
</dbReference>
<dbReference type="PROSITE" id="PS50075">
    <property type="entry name" value="CARRIER"/>
    <property type="match status" value="1"/>
</dbReference>
<dbReference type="InterPro" id="IPR009081">
    <property type="entry name" value="PP-bd_ACP"/>
</dbReference>
<dbReference type="SUPFAM" id="SSF51735">
    <property type="entry name" value="NAD(P)-binding Rossmann-fold domains"/>
    <property type="match status" value="2"/>
</dbReference>
<sequence length="695" mass="75679">MVAASAVIFIETEVALISGIDLASQQITAAEQKVDYLRMSMGGIPMNGAESFDYLAANTNITFVHNFPGLVKSDNFRRVNPPEGLSLLHRIFLAAVKRFVALIRFFIGMTPNEAGEREAYHLTSDRYSPGAWRVHQNSEPVPATKALKHYEANGWPEKIWAFTMRTWDKALAKRQLVPLMARLDVEGLQFTDSYGPTEASCAATSRTIPLSDRAGLNRASIYGLVGSPIGNMRVSILGSNGQPLPVGFPGEIAIAGPGLAEGYIDRSQSTGNFVTDTFASADDTAQEVSITILQAAKGSLADAVVTAPGQPEFLVAHVAPSTGEPYKSSYCQPFARAVAQKFLTLLLRRSYGLCGRTYFGEAAGGSSIGHDTDFFMAGGSSLLLVRLQNVLRDRTGVSIPLQDFYRASTLRKMAALLGDERGRVSAQDIDWATEVEVPTHVLTTPEDLSLPKPRSHQRQVVLTGGTGFLGSEILRELLNDDSISKIHCIVVPADSRHKLPDSQPLINTLSSYVGFAETYPVPVRVICPSNSPVRLIHLPTRLHGRLPTSKGRFSRLSILQVGKCSVIGARAPHDDAMNSIIRFSKLSRTVPAIPNARGYFDFRDVSEIAAEIVQSSSERKDNAVSFRHHSSGVKVPFGEFAQRMEVLYGGTFRVISLQDWICRAEGLGIEKVIVSYLKANVVTAESLEFPYLGPP</sequence>
<dbReference type="InterPro" id="IPR042099">
    <property type="entry name" value="ANL_N_sf"/>
</dbReference>